<sequence>MASNEAVSLSPGIIYLSRIPPYMKPNKVKHIFSQYGEIGRVYLQPEDPAVRKRRVKFGGNRKQNYTEGWVEFKDKRIAKRVALMLNNTNVGGKKRNYHHDDLWNLKYLSKFNWTHITEKIAYDSAVRKQKLHTEVSQARKEIDHYLQAVDKKKVKTAILERKRKAGTLDEEEEGSKITRKVKQRKLNESEETGTTNCLSDKILSKILR</sequence>
<dbReference type="EnsemblMetazoa" id="XM_003383354.3">
    <property type="protein sequence ID" value="XP_003383402.1"/>
    <property type="gene ID" value="LOC100633665"/>
</dbReference>
<dbReference type="OMA" id="ILAIPHC"/>
<reference evidence="8" key="2">
    <citation type="submission" date="2017-05" db="UniProtKB">
        <authorList>
            <consortium name="EnsemblMetazoa"/>
        </authorList>
    </citation>
    <scope>IDENTIFICATION</scope>
</reference>
<evidence type="ECO:0000256" key="6">
    <source>
        <dbReference type="PROSITE-ProRule" id="PRU00176"/>
    </source>
</evidence>
<keyword evidence="5" id="KW-0539">Nucleus</keyword>
<dbReference type="PANTHER" id="PTHR12311">
    <property type="entry name" value="ACTIVATOR OF BASAL TRANSCRIPTION 1"/>
    <property type="match status" value="1"/>
</dbReference>
<keyword evidence="9" id="KW-1185">Reference proteome</keyword>
<dbReference type="STRING" id="400682.A0A1X7VQD6"/>
<evidence type="ECO:0000256" key="2">
    <source>
        <dbReference type="ARBA" id="ARBA00005819"/>
    </source>
</evidence>
<dbReference type="SUPFAM" id="SSF54928">
    <property type="entry name" value="RNA-binding domain, RBD"/>
    <property type="match status" value="1"/>
</dbReference>
<organism evidence="8">
    <name type="scientific">Amphimedon queenslandica</name>
    <name type="common">Sponge</name>
    <dbReference type="NCBI Taxonomy" id="400682"/>
    <lineage>
        <taxon>Eukaryota</taxon>
        <taxon>Metazoa</taxon>
        <taxon>Porifera</taxon>
        <taxon>Demospongiae</taxon>
        <taxon>Heteroscleromorpha</taxon>
        <taxon>Haplosclerida</taxon>
        <taxon>Niphatidae</taxon>
        <taxon>Amphimedon</taxon>
    </lineage>
</organism>
<comment type="similarity">
    <text evidence="2">Belongs to the ESF2/ABP1 family.</text>
</comment>
<dbReference type="AlphaFoldDB" id="A0A1X7VQD6"/>
<protein>
    <recommendedName>
        <fullName evidence="3">Activator of basal transcription 1</fullName>
    </recommendedName>
</protein>
<dbReference type="PANTHER" id="PTHR12311:SF7">
    <property type="entry name" value="ACTIVATOR OF BASAL TRANSCRIPTION 1"/>
    <property type="match status" value="1"/>
</dbReference>
<keyword evidence="4 6" id="KW-0694">RNA-binding</keyword>
<dbReference type="InterPro" id="IPR000504">
    <property type="entry name" value="RRM_dom"/>
</dbReference>
<dbReference type="GO" id="GO:0003723">
    <property type="term" value="F:RNA binding"/>
    <property type="evidence" value="ECO:0007669"/>
    <property type="project" value="UniProtKB-UniRule"/>
</dbReference>
<dbReference type="OrthoDB" id="287393at2759"/>
<dbReference type="GO" id="GO:0034462">
    <property type="term" value="P:small-subunit processome assembly"/>
    <property type="evidence" value="ECO:0007669"/>
    <property type="project" value="TreeGrafter"/>
</dbReference>
<dbReference type="InterPro" id="IPR039119">
    <property type="entry name" value="ABT1/Esf2"/>
</dbReference>
<accession>A0A1X7VQD6</accession>
<evidence type="ECO:0000256" key="1">
    <source>
        <dbReference type="ARBA" id="ARBA00004604"/>
    </source>
</evidence>
<evidence type="ECO:0000259" key="7">
    <source>
        <dbReference type="PROSITE" id="PS50102"/>
    </source>
</evidence>
<gene>
    <name evidence="8" type="primary">100633665</name>
</gene>
<dbReference type="InParanoid" id="A0A1X7VQD6"/>
<evidence type="ECO:0000256" key="4">
    <source>
        <dbReference type="ARBA" id="ARBA00022884"/>
    </source>
</evidence>
<dbReference type="Proteomes" id="UP000007879">
    <property type="component" value="Unassembled WGS sequence"/>
</dbReference>
<dbReference type="InterPro" id="IPR012677">
    <property type="entry name" value="Nucleotide-bd_a/b_plait_sf"/>
</dbReference>
<dbReference type="PROSITE" id="PS50102">
    <property type="entry name" value="RRM"/>
    <property type="match status" value="1"/>
</dbReference>
<proteinExistence type="inferred from homology"/>
<dbReference type="CDD" id="cd12263">
    <property type="entry name" value="RRM_ABT1_like"/>
    <property type="match status" value="1"/>
</dbReference>
<dbReference type="Gene3D" id="3.30.70.330">
    <property type="match status" value="1"/>
</dbReference>
<reference evidence="9" key="1">
    <citation type="journal article" date="2010" name="Nature">
        <title>The Amphimedon queenslandica genome and the evolution of animal complexity.</title>
        <authorList>
            <person name="Srivastava M."/>
            <person name="Simakov O."/>
            <person name="Chapman J."/>
            <person name="Fahey B."/>
            <person name="Gauthier M.E."/>
            <person name="Mitros T."/>
            <person name="Richards G.S."/>
            <person name="Conaco C."/>
            <person name="Dacre M."/>
            <person name="Hellsten U."/>
            <person name="Larroux C."/>
            <person name="Putnam N.H."/>
            <person name="Stanke M."/>
            <person name="Adamska M."/>
            <person name="Darling A."/>
            <person name="Degnan S.M."/>
            <person name="Oakley T.H."/>
            <person name="Plachetzki D.C."/>
            <person name="Zhai Y."/>
            <person name="Adamski M."/>
            <person name="Calcino A."/>
            <person name="Cummins S.F."/>
            <person name="Goodstein D.M."/>
            <person name="Harris C."/>
            <person name="Jackson D.J."/>
            <person name="Leys S.P."/>
            <person name="Shu S."/>
            <person name="Woodcroft B.J."/>
            <person name="Vervoort M."/>
            <person name="Kosik K.S."/>
            <person name="Manning G."/>
            <person name="Degnan B.M."/>
            <person name="Rokhsar D.S."/>
        </authorList>
    </citation>
    <scope>NUCLEOTIDE SEQUENCE [LARGE SCALE GENOMIC DNA]</scope>
</reference>
<dbReference type="Pfam" id="PF00076">
    <property type="entry name" value="RRM_1"/>
    <property type="match status" value="1"/>
</dbReference>
<dbReference type="GO" id="GO:0000447">
    <property type="term" value="P:endonucleolytic cleavage in ITS1 to separate SSU-rRNA from 5.8S rRNA and LSU-rRNA from tricistronic rRNA transcript (SSU-rRNA, 5.8S rRNA, LSU-rRNA)"/>
    <property type="evidence" value="ECO:0007669"/>
    <property type="project" value="TreeGrafter"/>
</dbReference>
<comment type="subcellular location">
    <subcellularLocation>
        <location evidence="1">Nucleus</location>
        <location evidence="1">Nucleolus</location>
    </subcellularLocation>
</comment>
<evidence type="ECO:0000313" key="9">
    <source>
        <dbReference type="Proteomes" id="UP000007879"/>
    </source>
</evidence>
<dbReference type="GO" id="GO:0005730">
    <property type="term" value="C:nucleolus"/>
    <property type="evidence" value="ECO:0007669"/>
    <property type="project" value="UniProtKB-SubCell"/>
</dbReference>
<dbReference type="InterPro" id="IPR035979">
    <property type="entry name" value="RBD_domain_sf"/>
</dbReference>
<dbReference type="KEGG" id="aqu:100633665"/>
<dbReference type="EnsemblMetazoa" id="Aqu2.1.41633_001">
    <property type="protein sequence ID" value="Aqu2.1.41633_001"/>
    <property type="gene ID" value="Aqu2.1.41633"/>
</dbReference>
<name>A0A1X7VQD6_AMPQE</name>
<evidence type="ECO:0000256" key="3">
    <source>
        <dbReference type="ARBA" id="ARBA00020737"/>
    </source>
</evidence>
<dbReference type="GO" id="GO:0000480">
    <property type="term" value="P:endonucleolytic cleavage in 5'-ETS of tricistronic rRNA transcript (SSU-rRNA, 5.8S rRNA, LSU-rRNA)"/>
    <property type="evidence" value="ECO:0007669"/>
    <property type="project" value="TreeGrafter"/>
</dbReference>
<feature type="domain" description="RRM" evidence="7">
    <location>
        <begin position="12"/>
        <end position="94"/>
    </location>
</feature>
<evidence type="ECO:0000256" key="5">
    <source>
        <dbReference type="ARBA" id="ARBA00023242"/>
    </source>
</evidence>
<dbReference type="eggNOG" id="KOG3152">
    <property type="taxonomic scope" value="Eukaryota"/>
</dbReference>
<dbReference type="GO" id="GO:0000472">
    <property type="term" value="P:endonucleolytic cleavage to generate mature 5'-end of SSU-rRNA from (SSU-rRNA, 5.8S rRNA, LSU-rRNA)"/>
    <property type="evidence" value="ECO:0007669"/>
    <property type="project" value="TreeGrafter"/>
</dbReference>
<evidence type="ECO:0000313" key="8">
    <source>
        <dbReference type="EnsemblMetazoa" id="Aqu2.1.41633_001"/>
    </source>
</evidence>
<dbReference type="InterPro" id="IPR034353">
    <property type="entry name" value="ABT1/ESF2_RRM"/>
</dbReference>